<protein>
    <submittedName>
        <fullName evidence="4">Acid phosphatase</fullName>
    </submittedName>
</protein>
<evidence type="ECO:0000256" key="1">
    <source>
        <dbReference type="ARBA" id="ARBA00005375"/>
    </source>
</evidence>
<comment type="similarity">
    <text evidence="1">Belongs to the histidine acid phosphatase family.</text>
</comment>
<organism evidence="4 5">
    <name type="scientific">Mycena chlorophos</name>
    <name type="common">Agaric fungus</name>
    <name type="synonym">Agaricus chlorophos</name>
    <dbReference type="NCBI Taxonomy" id="658473"/>
    <lineage>
        <taxon>Eukaryota</taxon>
        <taxon>Fungi</taxon>
        <taxon>Dikarya</taxon>
        <taxon>Basidiomycota</taxon>
        <taxon>Agaricomycotina</taxon>
        <taxon>Agaricomycetes</taxon>
        <taxon>Agaricomycetidae</taxon>
        <taxon>Agaricales</taxon>
        <taxon>Marasmiineae</taxon>
        <taxon>Mycenaceae</taxon>
        <taxon>Mycena</taxon>
    </lineage>
</organism>
<dbReference type="InterPro" id="IPR033379">
    <property type="entry name" value="Acid_Pase_AS"/>
</dbReference>
<dbReference type="AlphaFoldDB" id="A0A8H6W643"/>
<gene>
    <name evidence="4" type="ORF">HMN09_00954100</name>
</gene>
<keyword evidence="5" id="KW-1185">Reference proteome</keyword>
<evidence type="ECO:0000313" key="4">
    <source>
        <dbReference type="EMBL" id="KAF7300684.1"/>
    </source>
</evidence>
<dbReference type="PROSITE" id="PS00778">
    <property type="entry name" value="HIS_ACID_PHOSPHAT_2"/>
    <property type="match status" value="1"/>
</dbReference>
<dbReference type="Pfam" id="PF00328">
    <property type="entry name" value="His_Phos_2"/>
    <property type="match status" value="1"/>
</dbReference>
<evidence type="ECO:0000256" key="2">
    <source>
        <dbReference type="ARBA" id="ARBA00022801"/>
    </source>
</evidence>
<name>A0A8H6W643_MYCCL</name>
<dbReference type="SUPFAM" id="SSF53254">
    <property type="entry name" value="Phosphoglycerate mutase-like"/>
    <property type="match status" value="1"/>
</dbReference>
<dbReference type="InterPro" id="IPR029033">
    <property type="entry name" value="His_PPase_superfam"/>
</dbReference>
<dbReference type="Gene3D" id="3.40.50.1240">
    <property type="entry name" value="Phosphoglycerate mutase-like"/>
    <property type="match status" value="1"/>
</dbReference>
<keyword evidence="2" id="KW-0378">Hydrolase</keyword>
<keyword evidence="3" id="KW-0732">Signal</keyword>
<dbReference type="InterPro" id="IPR000560">
    <property type="entry name" value="His_Pase_clade-2"/>
</dbReference>
<dbReference type="Proteomes" id="UP000613580">
    <property type="component" value="Unassembled WGS sequence"/>
</dbReference>
<dbReference type="EMBL" id="JACAZE010000013">
    <property type="protein sequence ID" value="KAF7300684.1"/>
    <property type="molecule type" value="Genomic_DNA"/>
</dbReference>
<feature type="signal peptide" evidence="3">
    <location>
        <begin position="1"/>
        <end position="23"/>
    </location>
</feature>
<sequence length="492" mass="54514">MRLRVAILSLVLVHLHLVTAASASNSSTSHNLFPTPSVLTGLETDEDLMPLRGGSGVAGTTGGDSKVGAYNYRPPQVPLDVKGYPVPHGLSLEQVHVYVRHGERTPVGVRLAPFIPEHWTMCKTRRQFPNAKDGEELPRSKRVVEKKDGTSTEGLCLLGELSDIGRQSTYNFGAALRSLYIDRLGFLADTLHNDDSVYFRSTNMPRTIESLEQVIHGLYPTTKCAADALPTLLVRNGRDENLLGNTLSCKRLEYLQIGFAQAAAAAYNQTLEPLDEKISKYLDGRPIRVDGKPRASGVLDTVKAAIAHGVKVPHEFEDKSVTDVIEQAVVNEWFAGYKTQEVRRLGMGPLLSDLSQKLQRKVDRGANDPLKLLVHSTHDTALAAMCNTLDVFDEKWPAFTASITFELFKKIQPEENRSFLQTVFSPFQTSPAPEYFVRMRYQNRSLALPVCADEGKHLPGSPELCTLAAFRDRVKELTPVDWERECGSTGWS</sequence>
<evidence type="ECO:0000313" key="5">
    <source>
        <dbReference type="Proteomes" id="UP000613580"/>
    </source>
</evidence>
<comment type="caution">
    <text evidence="4">The sequence shown here is derived from an EMBL/GenBank/DDBJ whole genome shotgun (WGS) entry which is preliminary data.</text>
</comment>
<dbReference type="OrthoDB" id="10257284at2759"/>
<accession>A0A8H6W643</accession>
<dbReference type="PANTHER" id="PTHR11567">
    <property type="entry name" value="ACID PHOSPHATASE-RELATED"/>
    <property type="match status" value="1"/>
</dbReference>
<dbReference type="InterPro" id="IPR050645">
    <property type="entry name" value="Histidine_acid_phosphatase"/>
</dbReference>
<dbReference type="PANTHER" id="PTHR11567:SF110">
    <property type="entry name" value="2-PHOSPHOXYLOSE PHOSPHATASE 1"/>
    <property type="match status" value="1"/>
</dbReference>
<reference evidence="4" key="1">
    <citation type="submission" date="2020-05" db="EMBL/GenBank/DDBJ databases">
        <title>Mycena genomes resolve the evolution of fungal bioluminescence.</title>
        <authorList>
            <person name="Tsai I.J."/>
        </authorList>
    </citation>
    <scope>NUCLEOTIDE SEQUENCE</scope>
    <source>
        <strain evidence="4">110903Hualien_Pintung</strain>
    </source>
</reference>
<dbReference type="CDD" id="cd07061">
    <property type="entry name" value="HP_HAP_like"/>
    <property type="match status" value="1"/>
</dbReference>
<evidence type="ECO:0000256" key="3">
    <source>
        <dbReference type="SAM" id="SignalP"/>
    </source>
</evidence>
<dbReference type="GO" id="GO:0016791">
    <property type="term" value="F:phosphatase activity"/>
    <property type="evidence" value="ECO:0007669"/>
    <property type="project" value="TreeGrafter"/>
</dbReference>
<proteinExistence type="inferred from homology"/>
<feature type="chain" id="PRO_5034620569" evidence="3">
    <location>
        <begin position="24"/>
        <end position="492"/>
    </location>
</feature>